<evidence type="ECO:0000313" key="3">
    <source>
        <dbReference type="EMBL" id="PNH29139.1"/>
    </source>
</evidence>
<dbReference type="GO" id="GO:0047372">
    <property type="term" value="F:monoacylglycerol lipase activity"/>
    <property type="evidence" value="ECO:0007669"/>
    <property type="project" value="TreeGrafter"/>
</dbReference>
<dbReference type="AlphaFoldDB" id="A0A2J8DPK6"/>
<dbReference type="GO" id="GO:0016020">
    <property type="term" value="C:membrane"/>
    <property type="evidence" value="ECO:0007669"/>
    <property type="project" value="TreeGrafter"/>
</dbReference>
<gene>
    <name evidence="3" type="ORF">BJF96_g7481</name>
    <name evidence="4" type="ORF">VDGE_03084</name>
</gene>
<dbReference type="InterPro" id="IPR050266">
    <property type="entry name" value="AB_hydrolase_sf"/>
</dbReference>
<comment type="caution">
    <text evidence="4">The sequence shown here is derived from an EMBL/GenBank/DDBJ whole genome shotgun (WGS) entry which is preliminary data.</text>
</comment>
<evidence type="ECO:0000313" key="4">
    <source>
        <dbReference type="EMBL" id="RXG43397.1"/>
    </source>
</evidence>
<evidence type="ECO:0000313" key="6">
    <source>
        <dbReference type="Proteomes" id="UP000288725"/>
    </source>
</evidence>
<evidence type="ECO:0000256" key="1">
    <source>
        <dbReference type="SAM" id="SignalP"/>
    </source>
</evidence>
<keyword evidence="1" id="KW-0732">Signal</keyword>
<dbReference type="InterPro" id="IPR000073">
    <property type="entry name" value="AB_hydrolase_1"/>
</dbReference>
<dbReference type="GO" id="GO:0046464">
    <property type="term" value="P:acylglycerol catabolic process"/>
    <property type="evidence" value="ECO:0007669"/>
    <property type="project" value="TreeGrafter"/>
</dbReference>
<sequence length="341" mass="37251">MRFSLLSALTTGLMAAGLSDAQAKGTISKGPFPQDLNGLNWKYPFPVEVFSFVSQAEKVEMAFMDVKPKCRPNGKTAVLFHGKNFCGATWETTIRALAGKGYRVIAPDQIGFCKSSKPAGYQFSAKQLVFNTRGLLDAAGVGNVTVIGHSFGGMLTTTFGLQYPATVDELVIVNGIGLEDYVQKGVPYIPIDQSLTSEAASTYESIRGYEQRVYYLGEWKEAYDVWVRMLVNVYNGSLRDAFVRCQAKIVDLVLTQPVAHYFKDIKARTLLLIGEKDTTAIGGQWSPPDVAAKLGRFDLLGPQIAAELPNGHLITFPDEGHSPQISAPEEFHKALLAWLSG</sequence>
<dbReference type="EMBL" id="MPSH01000028">
    <property type="protein sequence ID" value="PNH29139.1"/>
    <property type="molecule type" value="Genomic_DNA"/>
</dbReference>
<dbReference type="Proteomes" id="UP000288725">
    <property type="component" value="Chromosome 6"/>
</dbReference>
<dbReference type="PANTHER" id="PTHR43798">
    <property type="entry name" value="MONOACYLGLYCEROL LIPASE"/>
    <property type="match status" value="1"/>
</dbReference>
<dbReference type="Proteomes" id="UP000236305">
    <property type="component" value="Unassembled WGS sequence"/>
</dbReference>
<dbReference type="SUPFAM" id="SSF53474">
    <property type="entry name" value="alpha/beta-Hydrolases"/>
    <property type="match status" value="1"/>
</dbReference>
<dbReference type="Gene3D" id="3.40.50.1820">
    <property type="entry name" value="alpha/beta hydrolase"/>
    <property type="match status" value="1"/>
</dbReference>
<dbReference type="OrthoDB" id="10249433at2759"/>
<evidence type="ECO:0000259" key="2">
    <source>
        <dbReference type="Pfam" id="PF00561"/>
    </source>
</evidence>
<dbReference type="InterPro" id="IPR029058">
    <property type="entry name" value="AB_hydrolase_fold"/>
</dbReference>
<reference evidence="4 6" key="2">
    <citation type="submission" date="2018-12" db="EMBL/GenBank/DDBJ databases">
        <title>Genome of Verticillium dahliae isolate Getta Getta.</title>
        <authorList>
            <person name="Gardiner D.M."/>
        </authorList>
    </citation>
    <scope>NUCLEOTIDE SEQUENCE [LARGE SCALE GENOMIC DNA]</scope>
    <source>
        <strain evidence="4 6">Getta Getta</strain>
    </source>
</reference>
<dbReference type="Pfam" id="PF00561">
    <property type="entry name" value="Abhydrolase_1"/>
    <property type="match status" value="1"/>
</dbReference>
<dbReference type="EMBL" id="RSDZ01000105">
    <property type="protein sequence ID" value="RXG43397.1"/>
    <property type="molecule type" value="Genomic_DNA"/>
</dbReference>
<dbReference type="PANTHER" id="PTHR43798:SF33">
    <property type="entry name" value="HYDROLASE, PUTATIVE (AFU_ORTHOLOGUE AFUA_2G14860)-RELATED"/>
    <property type="match status" value="1"/>
</dbReference>
<name>A0A2J8DPK6_VERDA</name>
<dbReference type="OMA" id="HYQYSFQ"/>
<feature type="signal peptide" evidence="1">
    <location>
        <begin position="1"/>
        <end position="21"/>
    </location>
</feature>
<evidence type="ECO:0000313" key="5">
    <source>
        <dbReference type="Proteomes" id="UP000236305"/>
    </source>
</evidence>
<feature type="domain" description="AB hydrolase-1" evidence="2">
    <location>
        <begin position="78"/>
        <end position="326"/>
    </location>
</feature>
<accession>A0A2J8DPK6</accession>
<feature type="chain" id="PRO_5044574697" description="AB hydrolase-1 domain-containing protein" evidence="1">
    <location>
        <begin position="22"/>
        <end position="341"/>
    </location>
</feature>
<proteinExistence type="predicted"/>
<organism evidence="4 6">
    <name type="scientific">Verticillium dahliae</name>
    <name type="common">Verticillium wilt</name>
    <dbReference type="NCBI Taxonomy" id="27337"/>
    <lineage>
        <taxon>Eukaryota</taxon>
        <taxon>Fungi</taxon>
        <taxon>Dikarya</taxon>
        <taxon>Ascomycota</taxon>
        <taxon>Pezizomycotina</taxon>
        <taxon>Sordariomycetes</taxon>
        <taxon>Hypocreomycetidae</taxon>
        <taxon>Glomerellales</taxon>
        <taxon>Plectosphaerellaceae</taxon>
        <taxon>Verticillium</taxon>
    </lineage>
</organism>
<reference evidence="3 5" key="1">
    <citation type="submission" date="2017-12" db="EMBL/GenBank/DDBJ databases">
        <title>Comparative genomics yields insights into virulence evolution of Verticillium dahliae.</title>
        <authorList>
            <person name="Fan R."/>
            <person name="Armitage A.D."/>
            <person name="Cascant-Lopez E."/>
            <person name="Sobczyk M."/>
            <person name="Cockerton H.M."/>
            <person name="Harrison R.J."/>
        </authorList>
    </citation>
    <scope>NUCLEOTIDE SEQUENCE [LARGE SCALE GENOMIC DNA]</scope>
    <source>
        <strain evidence="3 5">12008</strain>
    </source>
</reference>
<protein>
    <recommendedName>
        <fullName evidence="2">AB hydrolase-1 domain-containing protein</fullName>
    </recommendedName>
</protein>
<dbReference type="PRINTS" id="PR00111">
    <property type="entry name" value="ABHYDROLASE"/>
</dbReference>